<sequence>MEFSTILERRRAINFFDPSKDVPQPLLEQIIQDASLTPSSYNLQPWNLIALRELDDKMRLRKVAMNQPKVSEAPVVLIVLADTGGWDKGHPAVERNFEEMLKAGSIKPERRDWFYGACAKLYGKSAESQLAFGLKNAAFFAMSLMYAAANLGLDTHPMDGFDHDGVMREFNIPARYRIPLLMAVGYFNEEEKKPAPKWRKSPADILVRFD</sequence>
<proteinExistence type="predicted"/>
<comment type="caution">
    <text evidence="2">The sequence shown here is derived from an EMBL/GenBank/DDBJ whole genome shotgun (WGS) entry which is preliminary data.</text>
</comment>
<dbReference type="Gene3D" id="3.40.109.10">
    <property type="entry name" value="NADH Oxidase"/>
    <property type="match status" value="1"/>
</dbReference>
<evidence type="ECO:0000313" key="2">
    <source>
        <dbReference type="EMBL" id="GFM34096.1"/>
    </source>
</evidence>
<feature type="domain" description="Nitroreductase" evidence="1">
    <location>
        <begin position="8"/>
        <end position="186"/>
    </location>
</feature>
<dbReference type="RefSeq" id="WP_174405721.1">
    <property type="nucleotide sequence ID" value="NZ_BLVO01000013.1"/>
</dbReference>
<dbReference type="PANTHER" id="PTHR43543">
    <property type="entry name" value="MALONIC SEMIALDEHYDE REDUCTASE RUTE-RELATED"/>
    <property type="match status" value="1"/>
</dbReference>
<dbReference type="EMBL" id="BLVO01000013">
    <property type="protein sequence ID" value="GFM34096.1"/>
    <property type="molecule type" value="Genomic_DNA"/>
</dbReference>
<keyword evidence="3" id="KW-1185">Reference proteome</keyword>
<dbReference type="InterPro" id="IPR050461">
    <property type="entry name" value="Nitroreductase_HadB/RutE"/>
</dbReference>
<name>A0A7J0BK65_9BACT</name>
<dbReference type="CDD" id="cd02137">
    <property type="entry name" value="MhqN-like"/>
    <property type="match status" value="1"/>
</dbReference>
<dbReference type="GO" id="GO:0016491">
    <property type="term" value="F:oxidoreductase activity"/>
    <property type="evidence" value="ECO:0007669"/>
    <property type="project" value="InterPro"/>
</dbReference>
<dbReference type="AlphaFoldDB" id="A0A7J0BK65"/>
<dbReference type="Pfam" id="PF00881">
    <property type="entry name" value="Nitroreductase"/>
    <property type="match status" value="1"/>
</dbReference>
<dbReference type="SUPFAM" id="SSF55469">
    <property type="entry name" value="FMN-dependent nitroreductase-like"/>
    <property type="match status" value="1"/>
</dbReference>
<organism evidence="2 3">
    <name type="scientific">Desulfovibrio subterraneus</name>
    <dbReference type="NCBI Taxonomy" id="2718620"/>
    <lineage>
        <taxon>Bacteria</taxon>
        <taxon>Pseudomonadati</taxon>
        <taxon>Thermodesulfobacteriota</taxon>
        <taxon>Desulfovibrionia</taxon>
        <taxon>Desulfovibrionales</taxon>
        <taxon>Desulfovibrionaceae</taxon>
        <taxon>Desulfovibrio</taxon>
    </lineage>
</organism>
<evidence type="ECO:0000259" key="1">
    <source>
        <dbReference type="Pfam" id="PF00881"/>
    </source>
</evidence>
<protein>
    <submittedName>
        <fullName evidence="2">Nitroreductase</fullName>
    </submittedName>
</protein>
<evidence type="ECO:0000313" key="3">
    <source>
        <dbReference type="Proteomes" id="UP000503840"/>
    </source>
</evidence>
<gene>
    <name evidence="2" type="ORF">DSM101010T_24610</name>
</gene>
<accession>A0A7J0BK65</accession>
<dbReference type="InterPro" id="IPR029479">
    <property type="entry name" value="Nitroreductase"/>
</dbReference>
<dbReference type="PANTHER" id="PTHR43543:SF1">
    <property type="entry name" value="MALONIC SEMIALDEHYDE REDUCTASE RUTE-RELATED"/>
    <property type="match status" value="1"/>
</dbReference>
<dbReference type="InterPro" id="IPR000415">
    <property type="entry name" value="Nitroreductase-like"/>
</dbReference>
<reference evidence="2 3" key="1">
    <citation type="submission" date="2020-05" db="EMBL/GenBank/DDBJ databases">
        <title>Draft genome sequence of Desulfovibrio sp. strain HN2T.</title>
        <authorList>
            <person name="Ueno A."/>
            <person name="Tamazawa S."/>
            <person name="Tamamura S."/>
            <person name="Murakami T."/>
            <person name="Kiyama T."/>
            <person name="Inomata H."/>
            <person name="Amano Y."/>
            <person name="Miyakawa K."/>
            <person name="Tamaki H."/>
            <person name="Naganuma T."/>
            <person name="Kaneko K."/>
        </authorList>
    </citation>
    <scope>NUCLEOTIDE SEQUENCE [LARGE SCALE GENOMIC DNA]</scope>
    <source>
        <strain evidence="2 3">HN2</strain>
    </source>
</reference>
<dbReference type="Proteomes" id="UP000503840">
    <property type="component" value="Unassembled WGS sequence"/>
</dbReference>